<dbReference type="AlphaFoldDB" id="A0A8H8NRR6"/>
<feature type="region of interest" description="Disordered" evidence="1">
    <location>
        <begin position="23"/>
        <end position="50"/>
    </location>
</feature>
<reference evidence="2" key="1">
    <citation type="submission" date="2020-05" db="EMBL/GenBank/DDBJ databases">
        <title>Evolutionary and genomic comparisons of hybrid uninucleate and nonhybrid Rhizoctonia fungi.</title>
        <authorList>
            <person name="Li C."/>
            <person name="Chen X."/>
        </authorList>
    </citation>
    <scope>NUCLEOTIDE SEQUENCE</scope>
    <source>
        <strain evidence="2">AG-1 IA</strain>
    </source>
</reference>
<sequence length="237" mass="26137">MSGGGSVARWLYTSNAGPDFSEESGPKFWTDRPGHSFAGPSTPRATCSSHSPTLVSIDRYEEHRYDEIALHYLDGSKNVISASGYNPRCTPGVPDRHPIPSLRAKNTRPYKTTWTRIYYVASSFGEGRCTGSIVSEKVNAISIEALSNDASNIEAGATSVYEVDKTDHSERPTEQLGNAITSEDVGYVPIRRRATFGELCQLLVLFMVLGALHYVSMQFAARWQTPPPTERRSPQCE</sequence>
<dbReference type="Proteomes" id="UP000650533">
    <property type="component" value="Chromosome 3"/>
</dbReference>
<gene>
    <name evidence="2" type="ORF">RhiXN_03049</name>
</gene>
<dbReference type="KEGG" id="rsx:RhiXN_03049"/>
<protein>
    <submittedName>
        <fullName evidence="2">Uncharacterized protein</fullName>
    </submittedName>
</protein>
<proteinExistence type="predicted"/>
<dbReference type="RefSeq" id="XP_043178362.1">
    <property type="nucleotide sequence ID" value="XM_043322866.1"/>
</dbReference>
<accession>A0A8H8NRR6</accession>
<name>A0A8H8NRR6_9AGAM</name>
<evidence type="ECO:0000313" key="3">
    <source>
        <dbReference type="Proteomes" id="UP000650533"/>
    </source>
</evidence>
<dbReference type="EMBL" id="CP059660">
    <property type="protein sequence ID" value="QRW18125.1"/>
    <property type="molecule type" value="Genomic_DNA"/>
</dbReference>
<dbReference type="GeneID" id="67025329"/>
<organism evidence="2 3">
    <name type="scientific">Rhizoctonia solani</name>
    <dbReference type="NCBI Taxonomy" id="456999"/>
    <lineage>
        <taxon>Eukaryota</taxon>
        <taxon>Fungi</taxon>
        <taxon>Dikarya</taxon>
        <taxon>Basidiomycota</taxon>
        <taxon>Agaricomycotina</taxon>
        <taxon>Agaricomycetes</taxon>
        <taxon>Cantharellales</taxon>
        <taxon>Ceratobasidiaceae</taxon>
        <taxon>Rhizoctonia</taxon>
    </lineage>
</organism>
<evidence type="ECO:0000256" key="1">
    <source>
        <dbReference type="SAM" id="MobiDB-lite"/>
    </source>
</evidence>
<evidence type="ECO:0000313" key="2">
    <source>
        <dbReference type="EMBL" id="QRW18125.1"/>
    </source>
</evidence>